<feature type="transmembrane region" description="Helical" evidence="1">
    <location>
        <begin position="77"/>
        <end position="93"/>
    </location>
</feature>
<reference evidence="2 3" key="1">
    <citation type="journal article" date="2019" name="Int. J. Syst. Evol. Microbiol.">
        <title>The Global Catalogue of Microorganisms (GCM) 10K type strain sequencing project: providing services to taxonomists for standard genome sequencing and annotation.</title>
        <authorList>
            <consortium name="The Broad Institute Genomics Platform"/>
            <consortium name="The Broad Institute Genome Sequencing Center for Infectious Disease"/>
            <person name="Wu L."/>
            <person name="Ma J."/>
        </authorList>
    </citation>
    <scope>NUCLEOTIDE SEQUENCE [LARGE SCALE GENOMIC DNA]</scope>
    <source>
        <strain evidence="2 3">PSRA2</strain>
    </source>
</reference>
<evidence type="ECO:0000256" key="1">
    <source>
        <dbReference type="SAM" id="Phobius"/>
    </source>
</evidence>
<keyword evidence="1" id="KW-1133">Transmembrane helix</keyword>
<gene>
    <name evidence="2" type="ORF">ACFQHK_07290</name>
</gene>
<dbReference type="EMBL" id="JBHSXM010000001">
    <property type="protein sequence ID" value="MFC6836308.1"/>
    <property type="molecule type" value="Genomic_DNA"/>
</dbReference>
<dbReference type="AlphaFoldDB" id="A0ABD5U7X3"/>
<feature type="transmembrane region" description="Helical" evidence="1">
    <location>
        <begin position="44"/>
        <end position="65"/>
    </location>
</feature>
<feature type="transmembrane region" description="Helical" evidence="1">
    <location>
        <begin position="5"/>
        <end position="24"/>
    </location>
</feature>
<proteinExistence type="predicted"/>
<name>A0ABD5U7X3_9EURY</name>
<accession>A0ABD5U7X3</accession>
<evidence type="ECO:0000313" key="3">
    <source>
        <dbReference type="Proteomes" id="UP001596406"/>
    </source>
</evidence>
<comment type="caution">
    <text evidence="2">The sequence shown here is derived from an EMBL/GenBank/DDBJ whole genome shotgun (WGS) entry which is preliminary data.</text>
</comment>
<protein>
    <submittedName>
        <fullName evidence="2">DUF3784 domain-containing protein</fullName>
    </submittedName>
</protein>
<dbReference type="Proteomes" id="UP001596406">
    <property type="component" value="Unassembled WGS sequence"/>
</dbReference>
<keyword evidence="1" id="KW-0472">Membrane</keyword>
<keyword evidence="1" id="KW-0812">Transmembrane</keyword>
<dbReference type="InterPro" id="IPR017259">
    <property type="entry name" value="UCP037672"/>
</dbReference>
<keyword evidence="3" id="KW-1185">Reference proteome</keyword>
<dbReference type="Pfam" id="PF12650">
    <property type="entry name" value="DUF3784"/>
    <property type="match status" value="1"/>
</dbReference>
<organism evidence="2 3">
    <name type="scientific">Halomarina ordinaria</name>
    <dbReference type="NCBI Taxonomy" id="3033939"/>
    <lineage>
        <taxon>Archaea</taxon>
        <taxon>Methanobacteriati</taxon>
        <taxon>Methanobacteriota</taxon>
        <taxon>Stenosarchaea group</taxon>
        <taxon>Halobacteria</taxon>
        <taxon>Halobacteriales</taxon>
        <taxon>Natronomonadaceae</taxon>
        <taxon>Halomarina</taxon>
    </lineage>
</organism>
<sequence>MQEAWLFDVGAGGAVALLGAAVWLGDVPARVAGYDAERVTDESALTAFVGRWVVLVGALLVAMGLFGSRRPLPDSAWVGYAGVVLVVCCYLAYGSRRYEA</sequence>
<dbReference type="RefSeq" id="WP_379737799.1">
    <property type="nucleotide sequence ID" value="NZ_JARRAH010000001.1"/>
</dbReference>
<evidence type="ECO:0000313" key="2">
    <source>
        <dbReference type="EMBL" id="MFC6836308.1"/>
    </source>
</evidence>